<proteinExistence type="predicted"/>
<gene>
    <name evidence="1" type="ORF">E3O46_04365</name>
</gene>
<dbReference type="EMBL" id="SOFS01000012">
    <property type="protein sequence ID" value="TFC22676.1"/>
    <property type="molecule type" value="Genomic_DNA"/>
</dbReference>
<keyword evidence="2" id="KW-1185">Reference proteome</keyword>
<comment type="caution">
    <text evidence="1">The sequence shown here is derived from an EMBL/GenBank/DDBJ whole genome shotgun (WGS) entry which is preliminary data.</text>
</comment>
<dbReference type="Proteomes" id="UP000297604">
    <property type="component" value="Unassembled WGS sequence"/>
</dbReference>
<reference evidence="1 2" key="1">
    <citation type="submission" date="2019-03" db="EMBL/GenBank/DDBJ databases">
        <title>Genomics of glacier-inhabiting Cryobacterium strains.</title>
        <authorList>
            <person name="Liu Q."/>
            <person name="Xin Y.-H."/>
        </authorList>
    </citation>
    <scope>NUCLEOTIDE SEQUENCE [LARGE SCALE GENOMIC DNA]</scope>
    <source>
        <strain evidence="1 2">MDB1-5</strain>
    </source>
</reference>
<name>A0ABY2IQR8_9MICO</name>
<protein>
    <submittedName>
        <fullName evidence="1">Uncharacterized protein</fullName>
    </submittedName>
</protein>
<evidence type="ECO:0000313" key="2">
    <source>
        <dbReference type="Proteomes" id="UP000297604"/>
    </source>
</evidence>
<dbReference type="RefSeq" id="WP_134449423.1">
    <property type="nucleotide sequence ID" value="NZ_SOFS01000012.1"/>
</dbReference>
<accession>A0ABY2IQR8</accession>
<organism evidence="1 2">
    <name type="scientific">Cryobacterium glucosi</name>
    <dbReference type="NCBI Taxonomy" id="1259175"/>
    <lineage>
        <taxon>Bacteria</taxon>
        <taxon>Bacillati</taxon>
        <taxon>Actinomycetota</taxon>
        <taxon>Actinomycetes</taxon>
        <taxon>Micrococcales</taxon>
        <taxon>Microbacteriaceae</taxon>
        <taxon>Cryobacterium</taxon>
    </lineage>
</organism>
<evidence type="ECO:0000313" key="1">
    <source>
        <dbReference type="EMBL" id="TFC22676.1"/>
    </source>
</evidence>
<sequence>MLAAEDTTWGVDALECLHAVVAQQAELLGLEATFASSRGGRLATVWLEATDLPEGDGVFDLEMDFSSTASPVGPLGLTARVEAVLAGLSADLEAIPASLPVSGEEAERRQSLHD</sequence>